<organism evidence="2 3">
    <name type="scientific">Palleronia salina</name>
    <dbReference type="NCBI Taxonomy" id="313368"/>
    <lineage>
        <taxon>Bacteria</taxon>
        <taxon>Pseudomonadati</taxon>
        <taxon>Pseudomonadota</taxon>
        <taxon>Alphaproteobacteria</taxon>
        <taxon>Rhodobacterales</taxon>
        <taxon>Roseobacteraceae</taxon>
        <taxon>Palleronia</taxon>
    </lineage>
</organism>
<feature type="signal peptide" evidence="1">
    <location>
        <begin position="1"/>
        <end position="19"/>
    </location>
</feature>
<dbReference type="EMBL" id="FQZA01000009">
    <property type="protein sequence ID" value="SHJ44983.1"/>
    <property type="molecule type" value="Genomic_DNA"/>
</dbReference>
<proteinExistence type="predicted"/>
<accession>A0A1M6JE34</accession>
<dbReference type="Proteomes" id="UP000184040">
    <property type="component" value="Unassembled WGS sequence"/>
</dbReference>
<gene>
    <name evidence="2" type="ORF">SAMN04488012_109133</name>
</gene>
<reference evidence="2 3" key="1">
    <citation type="submission" date="2016-11" db="EMBL/GenBank/DDBJ databases">
        <authorList>
            <person name="Jaros S."/>
            <person name="Januszkiewicz K."/>
            <person name="Wedrychowicz H."/>
        </authorList>
    </citation>
    <scope>NUCLEOTIDE SEQUENCE [LARGE SCALE GENOMIC DNA]</scope>
    <source>
        <strain evidence="2 3">DSM 26892</strain>
    </source>
</reference>
<feature type="chain" id="PRO_5013359597" description="Membrane-bound lysozyme-inhibitor of c-type lysozyme" evidence="1">
    <location>
        <begin position="20"/>
        <end position="127"/>
    </location>
</feature>
<evidence type="ECO:0000313" key="3">
    <source>
        <dbReference type="Proteomes" id="UP000184040"/>
    </source>
</evidence>
<dbReference type="AlphaFoldDB" id="A0A1M6JE34"/>
<evidence type="ECO:0008006" key="4">
    <source>
        <dbReference type="Google" id="ProtNLM"/>
    </source>
</evidence>
<protein>
    <recommendedName>
        <fullName evidence="4">Membrane-bound lysozyme-inhibitor of c-type lysozyme</fullName>
    </recommendedName>
</protein>
<name>A0A1M6JE34_9RHOB</name>
<keyword evidence="1" id="KW-0732">Signal</keyword>
<evidence type="ECO:0000313" key="2">
    <source>
        <dbReference type="EMBL" id="SHJ44983.1"/>
    </source>
</evidence>
<dbReference type="RefSeq" id="WP_073129241.1">
    <property type="nucleotide sequence ID" value="NZ_FQZA01000009.1"/>
</dbReference>
<sequence>MRKAGILAIFGALMPLSAAGDVASASARAQQRDFDASMVVRCAQNPGETLVPCEASVARVPPTAAVVVRFPSGFARTLTFSAGDFLRGNATMSGVGRDTDWRLEGGTYHVRVDDQRFEIPEALVTGD</sequence>
<keyword evidence="3" id="KW-1185">Reference proteome</keyword>
<evidence type="ECO:0000256" key="1">
    <source>
        <dbReference type="SAM" id="SignalP"/>
    </source>
</evidence>